<proteinExistence type="predicted"/>
<name>A0AA92H7C7_RHIRH</name>
<accession>A0AA92H7C7</accession>
<reference evidence="2 3" key="1">
    <citation type="submission" date="2018-04" db="EMBL/GenBank/DDBJ databases">
        <authorList>
            <person name="Hagen T."/>
        </authorList>
    </citation>
    <scope>NUCLEOTIDE SEQUENCE [LARGE SCALE GENOMIC DNA]</scope>
    <source>
        <strain evidence="2 3">TPD7009</strain>
    </source>
</reference>
<keyword evidence="1" id="KW-0812">Transmembrane</keyword>
<evidence type="ECO:0000256" key="1">
    <source>
        <dbReference type="SAM" id="Phobius"/>
    </source>
</evidence>
<evidence type="ECO:0000313" key="3">
    <source>
        <dbReference type="Proteomes" id="UP000244335"/>
    </source>
</evidence>
<keyword evidence="1" id="KW-0472">Membrane</keyword>
<keyword evidence="1" id="KW-1133">Transmembrane helix</keyword>
<evidence type="ECO:0000313" key="2">
    <source>
        <dbReference type="EMBL" id="PVE50186.1"/>
    </source>
</evidence>
<comment type="caution">
    <text evidence="2">The sequence shown here is derived from an EMBL/GenBank/DDBJ whole genome shotgun (WGS) entry which is preliminary data.</text>
</comment>
<dbReference type="EMBL" id="QDFR01000013">
    <property type="protein sequence ID" value="PVE50186.1"/>
    <property type="molecule type" value="Genomic_DNA"/>
</dbReference>
<organism evidence="2 3">
    <name type="scientific">Rhizobium rhizogenes</name>
    <name type="common">Agrobacterium rhizogenes</name>
    <dbReference type="NCBI Taxonomy" id="359"/>
    <lineage>
        <taxon>Bacteria</taxon>
        <taxon>Pseudomonadati</taxon>
        <taxon>Pseudomonadota</taxon>
        <taxon>Alphaproteobacteria</taxon>
        <taxon>Hyphomicrobiales</taxon>
        <taxon>Rhizobiaceae</taxon>
        <taxon>Rhizobium/Agrobacterium group</taxon>
        <taxon>Rhizobium</taxon>
    </lineage>
</organism>
<protein>
    <submittedName>
        <fullName evidence="2">Uncharacterized protein</fullName>
    </submittedName>
</protein>
<feature type="transmembrane region" description="Helical" evidence="1">
    <location>
        <begin position="12"/>
        <end position="28"/>
    </location>
</feature>
<gene>
    <name evidence="2" type="ORF">DC430_22670</name>
</gene>
<dbReference type="AlphaFoldDB" id="A0AA92H7C7"/>
<dbReference type="Proteomes" id="UP000244335">
    <property type="component" value="Unassembled WGS sequence"/>
</dbReference>
<sequence>MTAVDVDRRVVHMAYIQFALMHIPALVIKGDILRMEFREEWATCAHVLGGWAGKLRKMDDAPEAAARFAIRDAGTGDTPKPTSTTVATYTADMRGQLSLFLCRVRSGRDLTASLRPKRYRGVP</sequence>